<dbReference type="GeneTree" id="ENSGT00990000209896"/>
<evidence type="ECO:0000313" key="2">
    <source>
        <dbReference type="Proteomes" id="UP001108240"/>
    </source>
</evidence>
<dbReference type="Ensembl" id="ENSCCRT00000126904.1">
    <property type="protein sequence ID" value="ENSCCRP00000099509.1"/>
    <property type="gene ID" value="ENSCCRG00000071697.1"/>
</dbReference>
<accession>A0A9J7WX43</accession>
<protein>
    <submittedName>
        <fullName evidence="1">Uncharacterized protein</fullName>
    </submittedName>
</protein>
<dbReference type="Proteomes" id="UP001108240">
    <property type="component" value="Unplaced"/>
</dbReference>
<proteinExistence type="predicted"/>
<sequence length="132" mass="15293">YEFFSIDTLMNCLFVCSDEISVKMGEELKLDVLLTNTKKVVHQNKISTEWTEIWKRRAGVRSDQMNVSDENLIIKVFTDNDAGTYRVLDSEGEILITVTVTGERNSLRKKCKKINKVTYCSKRLELSQIVFF</sequence>
<dbReference type="AlphaFoldDB" id="A0A9J7WX43"/>
<organism evidence="1 2">
    <name type="scientific">Cyprinus carpio carpio</name>
    <dbReference type="NCBI Taxonomy" id="630221"/>
    <lineage>
        <taxon>Eukaryota</taxon>
        <taxon>Metazoa</taxon>
        <taxon>Chordata</taxon>
        <taxon>Craniata</taxon>
        <taxon>Vertebrata</taxon>
        <taxon>Euteleostomi</taxon>
        <taxon>Actinopterygii</taxon>
        <taxon>Neopterygii</taxon>
        <taxon>Teleostei</taxon>
        <taxon>Ostariophysi</taxon>
        <taxon>Cypriniformes</taxon>
        <taxon>Cyprinidae</taxon>
        <taxon>Cyprininae</taxon>
        <taxon>Cyprinus</taxon>
    </lineage>
</organism>
<keyword evidence="2" id="KW-1185">Reference proteome</keyword>
<name>A0A9J7WX43_CYPCA</name>
<reference evidence="1" key="1">
    <citation type="submission" date="2025-08" db="UniProtKB">
        <authorList>
            <consortium name="Ensembl"/>
        </authorList>
    </citation>
    <scope>IDENTIFICATION</scope>
</reference>
<evidence type="ECO:0000313" key="1">
    <source>
        <dbReference type="Ensembl" id="ENSCCRP00000099509.1"/>
    </source>
</evidence>
<reference evidence="1" key="2">
    <citation type="submission" date="2025-09" db="UniProtKB">
        <authorList>
            <consortium name="Ensembl"/>
        </authorList>
    </citation>
    <scope>IDENTIFICATION</scope>
</reference>